<evidence type="ECO:0000313" key="2">
    <source>
        <dbReference type="EMBL" id="MPL67282.1"/>
    </source>
</evidence>
<gene>
    <name evidence="2" type="ORF">SDC9_12973</name>
</gene>
<feature type="region of interest" description="Disordered" evidence="1">
    <location>
        <begin position="190"/>
        <end position="209"/>
    </location>
</feature>
<accession>A0A644TLT1</accession>
<comment type="caution">
    <text evidence="2">The sequence shown here is derived from an EMBL/GenBank/DDBJ whole genome shotgun (WGS) entry which is preliminary data.</text>
</comment>
<dbReference type="EMBL" id="VSSQ01000036">
    <property type="protein sequence ID" value="MPL67282.1"/>
    <property type="molecule type" value="Genomic_DNA"/>
</dbReference>
<organism evidence="2">
    <name type="scientific">bioreactor metagenome</name>
    <dbReference type="NCBI Taxonomy" id="1076179"/>
    <lineage>
        <taxon>unclassified sequences</taxon>
        <taxon>metagenomes</taxon>
        <taxon>ecological metagenomes</taxon>
    </lineage>
</organism>
<proteinExistence type="predicted"/>
<dbReference type="AlphaFoldDB" id="A0A644TLT1"/>
<protein>
    <submittedName>
        <fullName evidence="2">Uncharacterized protein</fullName>
    </submittedName>
</protein>
<reference evidence="2" key="1">
    <citation type="submission" date="2019-08" db="EMBL/GenBank/DDBJ databases">
        <authorList>
            <person name="Kucharzyk K."/>
            <person name="Murdoch R.W."/>
            <person name="Higgins S."/>
            <person name="Loffler F."/>
        </authorList>
    </citation>
    <scope>NUCLEOTIDE SEQUENCE</scope>
</reference>
<sequence>MNAALPVGHPPAAAARARGEVVGGDRHLAEAAGDVEHIARHRGAAQVPAQPGHQCPALGDRGAEMRGAAGEVAMMQVIGLHPVVLQHAEQADQRLVGVVHPAQQHRLRQHRHAAVDEPGDRRARFGREFLRVVGVQHHPDRGAQAREQRHQTGVDAFGCDHRHPGVDAQRGDMGDRVEPGQHVGQAPVRERERVAPGQDHLADRRGGGDIGQRLRQRLLGQRAGLAHRLAAEAEAAIDVAGLGDVQDHPVGIAVRHPGGGRMRAVADRVDQFLGADFKLFRRGHELRGDRVRGVATGDRGTHRRGHADAEVLRDFLQRRQRGMGDQPLGQKVLGVGERVSDRAFVCHLRAATPATGLRQAAFS</sequence>
<evidence type="ECO:0000256" key="1">
    <source>
        <dbReference type="SAM" id="MobiDB-lite"/>
    </source>
</evidence>
<name>A0A644TLT1_9ZZZZ</name>
<feature type="compositionally biased region" description="Basic and acidic residues" evidence="1">
    <location>
        <begin position="190"/>
        <end position="207"/>
    </location>
</feature>